<evidence type="ECO:0000313" key="9">
    <source>
        <dbReference type="Proteomes" id="UP000054321"/>
    </source>
</evidence>
<dbReference type="SUPFAM" id="SSF52540">
    <property type="entry name" value="P-loop containing nucleoside triphosphate hydrolases"/>
    <property type="match status" value="1"/>
</dbReference>
<organism evidence="8 9">
    <name type="scientific">Oidiodendron maius (strain Zn)</name>
    <dbReference type="NCBI Taxonomy" id="913774"/>
    <lineage>
        <taxon>Eukaryota</taxon>
        <taxon>Fungi</taxon>
        <taxon>Dikarya</taxon>
        <taxon>Ascomycota</taxon>
        <taxon>Pezizomycotina</taxon>
        <taxon>Leotiomycetes</taxon>
        <taxon>Leotiomycetes incertae sedis</taxon>
        <taxon>Myxotrichaceae</taxon>
        <taxon>Oidiodendron</taxon>
    </lineage>
</organism>
<keyword evidence="5" id="KW-0067">ATP-binding</keyword>
<reference evidence="8 9" key="1">
    <citation type="submission" date="2014-04" db="EMBL/GenBank/DDBJ databases">
        <authorList>
            <consortium name="DOE Joint Genome Institute"/>
            <person name="Kuo A."/>
            <person name="Martino E."/>
            <person name="Perotto S."/>
            <person name="Kohler A."/>
            <person name="Nagy L.G."/>
            <person name="Floudas D."/>
            <person name="Copeland A."/>
            <person name="Barry K.W."/>
            <person name="Cichocki N."/>
            <person name="Veneault-Fourrey C."/>
            <person name="LaButti K."/>
            <person name="Lindquist E.A."/>
            <person name="Lipzen A."/>
            <person name="Lundell T."/>
            <person name="Morin E."/>
            <person name="Murat C."/>
            <person name="Sun H."/>
            <person name="Tunlid A."/>
            <person name="Henrissat B."/>
            <person name="Grigoriev I.V."/>
            <person name="Hibbett D.S."/>
            <person name="Martin F."/>
            <person name="Nordberg H.P."/>
            <person name="Cantor M.N."/>
            <person name="Hua S.X."/>
        </authorList>
    </citation>
    <scope>NUCLEOTIDE SEQUENCE [LARGE SCALE GENOMIC DNA]</scope>
    <source>
        <strain evidence="8 9">Zn</strain>
    </source>
</reference>
<dbReference type="InterPro" id="IPR003959">
    <property type="entry name" value="ATPase_AAA_core"/>
</dbReference>
<dbReference type="SMART" id="SM00382">
    <property type="entry name" value="AAA"/>
    <property type="match status" value="1"/>
</dbReference>
<proteinExistence type="inferred from homology"/>
<dbReference type="FunFam" id="1.20.272.10:FF:000007">
    <property type="entry name" value="Replication factor C subunit 4"/>
    <property type="match status" value="1"/>
</dbReference>
<keyword evidence="3" id="KW-0235">DNA replication</keyword>
<dbReference type="InterPro" id="IPR047854">
    <property type="entry name" value="RFC_lid"/>
</dbReference>
<dbReference type="PANTHER" id="PTHR11669:SF5">
    <property type="entry name" value="REPLICATION FACTOR C SUBUNIT 2"/>
    <property type="match status" value="1"/>
</dbReference>
<sequence length="355" mass="39354">MAVTKEEDTGESSMSATKKVLKANTNGAVNYELPWVEKYRPVFLDDIVGNTETIERLKIIAKDGNMPHVIISGMPGIGKTTSILCLARQLLGDCYKEAVLELNASDERGIDVVRNRIKGFAQKKVTLPPGRQKLVILDEADSMTSGAQQALRRTMEIYSSTTRFAFACNQSNKIIEPLQSRCAILRYSRLTEAQVVKRLLQIIEAENVEYSDNGLAALVFSAEGDMRQAINNLQSTWAGFGFVSGDNVFKVVDSPHPIKVQAMIKACYEGQVDAALETLQELWDLGYSSHDIISTMFRVTKTIPTLSEHSKLEFIKEIGFTHMKILEGVQTLLQLSGCVARLAKLNMDPSKFVAK</sequence>
<comment type="similarity">
    <text evidence="2">Belongs to the activator 1 small subunits family.</text>
</comment>
<dbReference type="FunCoup" id="A0A0C3GFG4">
    <property type="interactions" value="765"/>
</dbReference>
<dbReference type="Gene3D" id="1.10.8.60">
    <property type="match status" value="1"/>
</dbReference>
<dbReference type="InterPro" id="IPR003593">
    <property type="entry name" value="AAA+_ATPase"/>
</dbReference>
<dbReference type="GO" id="GO:0005524">
    <property type="term" value="F:ATP binding"/>
    <property type="evidence" value="ECO:0007669"/>
    <property type="project" value="UniProtKB-KW"/>
</dbReference>
<evidence type="ECO:0000256" key="3">
    <source>
        <dbReference type="ARBA" id="ARBA00022705"/>
    </source>
</evidence>
<dbReference type="GO" id="GO:0031390">
    <property type="term" value="C:Ctf18 RFC-like complex"/>
    <property type="evidence" value="ECO:0007669"/>
    <property type="project" value="TreeGrafter"/>
</dbReference>
<dbReference type="Pfam" id="PF08542">
    <property type="entry name" value="Rep_fac_C"/>
    <property type="match status" value="1"/>
</dbReference>
<dbReference type="Proteomes" id="UP000054321">
    <property type="component" value="Unassembled WGS sequence"/>
</dbReference>
<accession>A0A0C3GFG4</accession>
<evidence type="ECO:0000313" key="8">
    <source>
        <dbReference type="EMBL" id="KIM94860.1"/>
    </source>
</evidence>
<keyword evidence="9" id="KW-1185">Reference proteome</keyword>
<dbReference type="GO" id="GO:0016887">
    <property type="term" value="F:ATP hydrolysis activity"/>
    <property type="evidence" value="ECO:0007669"/>
    <property type="project" value="InterPro"/>
</dbReference>
<dbReference type="CDD" id="cd18140">
    <property type="entry name" value="HLD_clamp_RFC"/>
    <property type="match status" value="1"/>
</dbReference>
<keyword evidence="4" id="KW-0547">Nucleotide-binding</keyword>
<dbReference type="NCBIfam" id="NF001679">
    <property type="entry name" value="PRK00440.1"/>
    <property type="match status" value="1"/>
</dbReference>
<dbReference type="AlphaFoldDB" id="A0A0C3GFG4"/>
<dbReference type="STRING" id="913774.A0A0C3GFG4"/>
<dbReference type="Gene3D" id="1.20.272.10">
    <property type="match status" value="1"/>
</dbReference>
<dbReference type="InterPro" id="IPR013748">
    <property type="entry name" value="Rep_factorC_C"/>
</dbReference>
<dbReference type="InterPro" id="IPR027417">
    <property type="entry name" value="P-loop_NTPase"/>
</dbReference>
<evidence type="ECO:0000256" key="2">
    <source>
        <dbReference type="ARBA" id="ARBA00005378"/>
    </source>
</evidence>
<dbReference type="InterPro" id="IPR008921">
    <property type="entry name" value="DNA_pol3_clamp-load_cplx_C"/>
</dbReference>
<name>A0A0C3GFG4_OIDMZ</name>
<comment type="subcellular location">
    <subcellularLocation>
        <location evidence="1">Nucleus</location>
    </subcellularLocation>
</comment>
<dbReference type="Pfam" id="PF00004">
    <property type="entry name" value="AAA"/>
    <property type="match status" value="1"/>
</dbReference>
<dbReference type="SUPFAM" id="SSF48019">
    <property type="entry name" value="post-AAA+ oligomerization domain-like"/>
    <property type="match status" value="1"/>
</dbReference>
<evidence type="ECO:0000256" key="5">
    <source>
        <dbReference type="ARBA" id="ARBA00022840"/>
    </source>
</evidence>
<dbReference type="Gene3D" id="3.40.50.300">
    <property type="entry name" value="P-loop containing nucleotide triphosphate hydrolases"/>
    <property type="match status" value="1"/>
</dbReference>
<dbReference type="PANTHER" id="PTHR11669">
    <property type="entry name" value="REPLICATION FACTOR C / DNA POLYMERASE III GAMMA-TAU SUBUNIT"/>
    <property type="match status" value="1"/>
</dbReference>
<feature type="domain" description="AAA+ ATPase" evidence="7">
    <location>
        <begin position="65"/>
        <end position="200"/>
    </location>
</feature>
<dbReference type="FunFam" id="1.10.8.60:FF:000012">
    <property type="entry name" value="Replication factor C subunit 4"/>
    <property type="match status" value="1"/>
</dbReference>
<dbReference type="GO" id="GO:0070914">
    <property type="term" value="P:UV-damage excision repair"/>
    <property type="evidence" value="ECO:0007669"/>
    <property type="project" value="EnsemblFungi"/>
</dbReference>
<dbReference type="FunFam" id="3.40.50.300:FF:000107">
    <property type="entry name" value="Replication factor C subunit 4"/>
    <property type="match status" value="1"/>
</dbReference>
<dbReference type="GO" id="GO:0005663">
    <property type="term" value="C:DNA replication factor C complex"/>
    <property type="evidence" value="ECO:0007669"/>
    <property type="project" value="TreeGrafter"/>
</dbReference>
<dbReference type="GO" id="GO:0031389">
    <property type="term" value="C:Rad17 RFC-like complex"/>
    <property type="evidence" value="ECO:0007669"/>
    <property type="project" value="TreeGrafter"/>
</dbReference>
<reference evidence="9" key="2">
    <citation type="submission" date="2015-01" db="EMBL/GenBank/DDBJ databases">
        <title>Evolutionary Origins and Diversification of the Mycorrhizal Mutualists.</title>
        <authorList>
            <consortium name="DOE Joint Genome Institute"/>
            <consortium name="Mycorrhizal Genomics Consortium"/>
            <person name="Kohler A."/>
            <person name="Kuo A."/>
            <person name="Nagy L.G."/>
            <person name="Floudas D."/>
            <person name="Copeland A."/>
            <person name="Barry K.W."/>
            <person name="Cichocki N."/>
            <person name="Veneault-Fourrey C."/>
            <person name="LaButti K."/>
            <person name="Lindquist E.A."/>
            <person name="Lipzen A."/>
            <person name="Lundell T."/>
            <person name="Morin E."/>
            <person name="Murat C."/>
            <person name="Riley R."/>
            <person name="Ohm R."/>
            <person name="Sun H."/>
            <person name="Tunlid A."/>
            <person name="Henrissat B."/>
            <person name="Grigoriev I.V."/>
            <person name="Hibbett D.S."/>
            <person name="Martin F."/>
        </authorList>
    </citation>
    <scope>NUCLEOTIDE SEQUENCE [LARGE SCALE GENOMIC DNA]</scope>
    <source>
        <strain evidence="9">Zn</strain>
    </source>
</reference>
<evidence type="ECO:0000259" key="7">
    <source>
        <dbReference type="SMART" id="SM00382"/>
    </source>
</evidence>
<protein>
    <recommendedName>
        <fullName evidence="7">AAA+ ATPase domain-containing protein</fullName>
    </recommendedName>
</protein>
<dbReference type="OrthoDB" id="4199794at2759"/>
<dbReference type="InterPro" id="IPR050238">
    <property type="entry name" value="DNA_Rep/Repair_Clamp_Loader"/>
</dbReference>
<dbReference type="GO" id="GO:0003689">
    <property type="term" value="F:DNA clamp loader activity"/>
    <property type="evidence" value="ECO:0007669"/>
    <property type="project" value="TreeGrafter"/>
</dbReference>
<dbReference type="GO" id="GO:0003677">
    <property type="term" value="F:DNA binding"/>
    <property type="evidence" value="ECO:0007669"/>
    <property type="project" value="InterPro"/>
</dbReference>
<dbReference type="GO" id="GO:0031391">
    <property type="term" value="C:Elg1 RFC-like complex"/>
    <property type="evidence" value="ECO:0007669"/>
    <property type="project" value="EnsemblFungi"/>
</dbReference>
<gene>
    <name evidence="8" type="ORF">OIDMADRAFT_171696</name>
</gene>
<evidence type="ECO:0000256" key="4">
    <source>
        <dbReference type="ARBA" id="ARBA00022741"/>
    </source>
</evidence>
<dbReference type="CDD" id="cd00009">
    <property type="entry name" value="AAA"/>
    <property type="match status" value="1"/>
</dbReference>
<dbReference type="EMBL" id="KN832888">
    <property type="protein sequence ID" value="KIM94860.1"/>
    <property type="molecule type" value="Genomic_DNA"/>
</dbReference>
<evidence type="ECO:0000256" key="6">
    <source>
        <dbReference type="ARBA" id="ARBA00023242"/>
    </source>
</evidence>
<feature type="non-terminal residue" evidence="8">
    <location>
        <position position="1"/>
    </location>
</feature>
<dbReference type="HOGENOM" id="CLU_042324_0_1_1"/>
<keyword evidence="6" id="KW-0539">Nucleus</keyword>
<dbReference type="InParanoid" id="A0A0C3GFG4"/>
<evidence type="ECO:0000256" key="1">
    <source>
        <dbReference type="ARBA" id="ARBA00004123"/>
    </source>
</evidence>
<dbReference type="GO" id="GO:1902983">
    <property type="term" value="P:DNA strand elongation involved in mitotic DNA replication"/>
    <property type="evidence" value="ECO:0007669"/>
    <property type="project" value="EnsemblFungi"/>
</dbReference>